<reference evidence="7 9" key="3">
    <citation type="submission" date="2017-02" db="EMBL/GenBank/DDBJ databases">
        <title>Draft genome sequence of Streptomyces phaeoluteigriseus type strain DSM41896.</title>
        <authorList>
            <person name="Salih T.S."/>
            <person name="Algora Gallardo L."/>
            <person name="Melo Santos T."/>
            <person name="Filgueira Martinez S."/>
            <person name="Herron P.R."/>
        </authorList>
    </citation>
    <scope>NUCLEOTIDE SEQUENCE [LARGE SCALE GENOMIC DNA]</scope>
    <source>
        <strain evidence="7 9">DSM 41896</strain>
    </source>
</reference>
<reference evidence="8" key="4">
    <citation type="submission" date="2022-06" db="EMBL/GenBank/DDBJ databases">
        <title>Complete genome sequence of soil microorganisms Streptomyces sp. Qhu-M197 isolated from Alpine meadows habitats on the Tibetan Plateau.</title>
        <authorList>
            <person name="Zhang B."/>
            <person name="Xiang X."/>
            <person name="Fan J."/>
        </authorList>
    </citation>
    <scope>NUCLEOTIDE SEQUENCE</scope>
    <source>
        <strain evidence="8">Qhu-M197</strain>
    </source>
</reference>
<dbReference type="AlphaFoldDB" id="A0A1V6MY95"/>
<gene>
    <name evidence="7" type="ORF">BM536_004725</name>
    <name evidence="8" type="ORF">NFX46_24080</name>
</gene>
<dbReference type="Proteomes" id="UP001056374">
    <property type="component" value="Chromosome"/>
</dbReference>
<keyword evidence="10" id="KW-1185">Reference proteome</keyword>
<dbReference type="OrthoDB" id="3853096at2"/>
<dbReference type="GO" id="GO:0000917">
    <property type="term" value="P:division septum assembly"/>
    <property type="evidence" value="ECO:0007669"/>
    <property type="project" value="UniProtKB-KW"/>
</dbReference>
<dbReference type="InterPro" id="IPR006776">
    <property type="entry name" value="SsgB"/>
</dbReference>
<comment type="similarity">
    <text evidence="2">Belongs to the SsgA family.</text>
</comment>
<evidence type="ECO:0000313" key="10">
    <source>
        <dbReference type="Proteomes" id="UP001056374"/>
    </source>
</evidence>
<dbReference type="InterPro" id="IPR038658">
    <property type="entry name" value="SsgB_sf"/>
</dbReference>
<keyword evidence="4" id="KW-0749">Sporulation</keyword>
<evidence type="ECO:0000256" key="1">
    <source>
        <dbReference type="ARBA" id="ARBA00004431"/>
    </source>
</evidence>
<dbReference type="EMBL" id="MPOH02000005">
    <property type="protein sequence ID" value="OQD57297.1"/>
    <property type="molecule type" value="Genomic_DNA"/>
</dbReference>
<evidence type="ECO:0000313" key="7">
    <source>
        <dbReference type="EMBL" id="OQD57297.1"/>
    </source>
</evidence>
<evidence type="ECO:0000256" key="4">
    <source>
        <dbReference type="ARBA" id="ARBA00022969"/>
    </source>
</evidence>
<dbReference type="Gene3D" id="2.30.31.20">
    <property type="entry name" value="Sporulation-specific cell division protein SsgB"/>
    <property type="match status" value="1"/>
</dbReference>
<dbReference type="STRING" id="114686.BM536_004725"/>
<keyword evidence="3 7" id="KW-0132">Cell division</keyword>
<organism evidence="7 9">
    <name type="scientific">Streptomyces phaeoluteigriseus</name>
    <dbReference type="NCBI Taxonomy" id="114686"/>
    <lineage>
        <taxon>Bacteria</taxon>
        <taxon>Bacillati</taxon>
        <taxon>Actinomycetota</taxon>
        <taxon>Actinomycetes</taxon>
        <taxon>Kitasatosporales</taxon>
        <taxon>Streptomycetaceae</taxon>
        <taxon>Streptomyces</taxon>
        <taxon>Streptomyces aurantiacus group</taxon>
    </lineage>
</organism>
<evidence type="ECO:0000313" key="9">
    <source>
        <dbReference type="Proteomes" id="UP000184286"/>
    </source>
</evidence>
<dbReference type="Proteomes" id="UP000184286">
    <property type="component" value="Unassembled WGS sequence"/>
</dbReference>
<evidence type="ECO:0000256" key="5">
    <source>
        <dbReference type="ARBA" id="ARBA00023210"/>
    </source>
</evidence>
<accession>A0A1V6MY95</accession>
<sequence>MDRTHVTVEQPARARLITAEERELPVPATLRYTAADPLAVHLDFPQEVSLQGEAVTWTFGRALLAEGLRGPAGGGDVHIWPCGRFRTVVEFHSPFGLALLQFDTAALDRFLLRSYAVVAAGQEDVGAAVDESLHALLGNV</sequence>
<protein>
    <submittedName>
        <fullName evidence="7">SsgA family sporulation/cell division regulator</fullName>
    </submittedName>
</protein>
<dbReference type="EMBL" id="CP099468">
    <property type="protein sequence ID" value="USQ86507.1"/>
    <property type="molecule type" value="Genomic_DNA"/>
</dbReference>
<dbReference type="RefSeq" id="WP_073493387.1">
    <property type="nucleotide sequence ID" value="NZ_CP099468.1"/>
</dbReference>
<comment type="subcellular location">
    <subcellularLocation>
        <location evidence="1">Cell septum</location>
    </subcellularLocation>
</comment>
<reference evidence="9" key="2">
    <citation type="submission" date="2016-11" db="EMBL/GenBank/DDBJ databases">
        <authorList>
            <person name="Schniete J.K."/>
            <person name="Salih T."/>
            <person name="Algora Gallardo L."/>
            <person name="Martinez Fernandez S."/>
            <person name="Herron P.R."/>
        </authorList>
    </citation>
    <scope>NUCLEOTIDE SEQUENCE [LARGE SCALE GENOMIC DNA]</scope>
    <source>
        <strain evidence="9">DSM 41896</strain>
    </source>
</reference>
<keyword evidence="5" id="KW-0717">Septation</keyword>
<reference evidence="7" key="1">
    <citation type="submission" date="2016-11" db="EMBL/GenBank/DDBJ databases">
        <authorList>
            <person name="Jaros S."/>
            <person name="Januszkiewicz K."/>
            <person name="Wedrychowicz H."/>
        </authorList>
    </citation>
    <scope>NUCLEOTIDE SEQUENCE [LARGE SCALE GENOMIC DNA]</scope>
    <source>
        <strain evidence="7">DSM 41896</strain>
    </source>
</reference>
<dbReference type="GO" id="GO:0030428">
    <property type="term" value="C:cell septum"/>
    <property type="evidence" value="ECO:0007669"/>
    <property type="project" value="UniProtKB-SubCell"/>
</dbReference>
<evidence type="ECO:0000256" key="3">
    <source>
        <dbReference type="ARBA" id="ARBA00022618"/>
    </source>
</evidence>
<name>A0A1V6MY95_9ACTN</name>
<evidence type="ECO:0000256" key="6">
    <source>
        <dbReference type="ARBA" id="ARBA00023306"/>
    </source>
</evidence>
<dbReference type="Pfam" id="PF04686">
    <property type="entry name" value="SsgA"/>
    <property type="match status" value="1"/>
</dbReference>
<dbReference type="GO" id="GO:0030435">
    <property type="term" value="P:sporulation resulting in formation of a cellular spore"/>
    <property type="evidence" value="ECO:0007669"/>
    <property type="project" value="UniProtKB-KW"/>
</dbReference>
<evidence type="ECO:0000313" key="8">
    <source>
        <dbReference type="EMBL" id="USQ86507.1"/>
    </source>
</evidence>
<evidence type="ECO:0000256" key="2">
    <source>
        <dbReference type="ARBA" id="ARBA00009323"/>
    </source>
</evidence>
<proteinExistence type="inferred from homology"/>
<keyword evidence="6" id="KW-0131">Cell cycle</keyword>